<organism evidence="3">
    <name type="scientific">Erwinia billingiae (strain Eb661)</name>
    <dbReference type="NCBI Taxonomy" id="634500"/>
    <lineage>
        <taxon>Bacteria</taxon>
        <taxon>Pseudomonadati</taxon>
        <taxon>Pseudomonadota</taxon>
        <taxon>Gammaproteobacteria</taxon>
        <taxon>Enterobacterales</taxon>
        <taxon>Erwiniaceae</taxon>
        <taxon>Erwinia</taxon>
    </lineage>
</organism>
<proteinExistence type="predicted"/>
<evidence type="ECO:0000313" key="3">
    <source>
        <dbReference type="Proteomes" id="UP000008793"/>
    </source>
</evidence>
<dbReference type="PANTHER" id="PTHR13538:SF4">
    <property type="entry name" value="N-ALPHA-ACETYLTRANSFERASE 80"/>
    <property type="match status" value="1"/>
</dbReference>
<dbReference type="GeneID" id="90512819"/>
<dbReference type="SUPFAM" id="SSF55729">
    <property type="entry name" value="Acyl-CoA N-acyltransferases (Nat)"/>
    <property type="match status" value="1"/>
</dbReference>
<keyword evidence="2" id="KW-0808">Transferase</keyword>
<evidence type="ECO:0000313" key="2">
    <source>
        <dbReference type="EMBL" id="CAX60370.1"/>
    </source>
</evidence>
<dbReference type="GO" id="GO:1905502">
    <property type="term" value="F:acetyl-CoA binding"/>
    <property type="evidence" value="ECO:0007669"/>
    <property type="project" value="TreeGrafter"/>
</dbReference>
<dbReference type="Gene3D" id="3.40.630.30">
    <property type="match status" value="1"/>
</dbReference>
<dbReference type="GO" id="GO:0005737">
    <property type="term" value="C:cytoplasm"/>
    <property type="evidence" value="ECO:0007669"/>
    <property type="project" value="TreeGrafter"/>
</dbReference>
<keyword evidence="3" id="KW-1185">Reference proteome</keyword>
<dbReference type="InterPro" id="IPR000182">
    <property type="entry name" value="GNAT_dom"/>
</dbReference>
<dbReference type="Proteomes" id="UP000008793">
    <property type="component" value="Chromosome"/>
</dbReference>
<dbReference type="HOGENOM" id="CLU_117112_3_0_6"/>
<protein>
    <submittedName>
        <fullName evidence="2">GCN5-related N-acetyltransferase</fullName>
    </submittedName>
</protein>
<name>D8MU63_ERWBE</name>
<reference evidence="2 3" key="1">
    <citation type="journal article" date="2010" name="BMC Genomics">
        <title>Genome comparison of the epiphytic bacteria Erwinia billingiae and E. tasmaniensis with the pear pathogen E. pyrifoliae.</title>
        <authorList>
            <person name="Kube M."/>
            <person name="Migdoll A.M."/>
            <person name="Gehring I."/>
            <person name="Heitmann K."/>
            <person name="Mayer Y."/>
            <person name="Kuhl H."/>
            <person name="Knaust F."/>
            <person name="Geider K."/>
            <person name="Reinhardt R."/>
        </authorList>
    </citation>
    <scope>NUCLEOTIDE SEQUENCE [LARGE SCALE GENOMIC DNA]</scope>
    <source>
        <strain evidence="2 3">Eb661</strain>
    </source>
</reference>
<dbReference type="CDD" id="cd04301">
    <property type="entry name" value="NAT_SF"/>
    <property type="match status" value="1"/>
</dbReference>
<dbReference type="STRING" id="634500.EbC_28390"/>
<gene>
    <name evidence="2" type="ordered locus">EbC_28390</name>
</gene>
<accession>D8MU63</accession>
<dbReference type="EMBL" id="FP236843">
    <property type="protein sequence ID" value="CAX60370.1"/>
    <property type="molecule type" value="Genomic_DNA"/>
</dbReference>
<dbReference type="Pfam" id="PF00583">
    <property type="entry name" value="Acetyltransf_1"/>
    <property type="match status" value="1"/>
</dbReference>
<feature type="domain" description="N-acetyltransferase" evidence="1">
    <location>
        <begin position="1"/>
        <end position="154"/>
    </location>
</feature>
<dbReference type="eggNOG" id="COG0454">
    <property type="taxonomic scope" value="Bacteria"/>
</dbReference>
<dbReference type="RefSeq" id="WP_013202855.1">
    <property type="nucleotide sequence ID" value="NC_014306.1"/>
</dbReference>
<dbReference type="InterPro" id="IPR039840">
    <property type="entry name" value="NAA80"/>
</dbReference>
<sequence>MQIKKLMDHPVYLAQTSGLLFREWSCLPLWADEEQIRARLIERNSCDDRQVTLIVIDAENNVIAAGSLIHFELSDNPQRMHWLGEVITTPSHRGQGLGSALVKELIKHASEQNIAELWLYTPDMQSLYRKLGWEDKEIRIVAGETVTVMALNLRK</sequence>
<dbReference type="PANTHER" id="PTHR13538">
    <property type="entry name" value="N-ACETYLTRANSFERASE 6"/>
    <property type="match status" value="1"/>
</dbReference>
<dbReference type="PROSITE" id="PS51186">
    <property type="entry name" value="GNAT"/>
    <property type="match status" value="1"/>
</dbReference>
<evidence type="ECO:0000259" key="1">
    <source>
        <dbReference type="PROSITE" id="PS51186"/>
    </source>
</evidence>
<dbReference type="KEGG" id="ebi:EbC_28390"/>
<dbReference type="AlphaFoldDB" id="D8MU63"/>
<dbReference type="GO" id="GO:0008080">
    <property type="term" value="F:N-acetyltransferase activity"/>
    <property type="evidence" value="ECO:0007669"/>
    <property type="project" value="InterPro"/>
</dbReference>
<dbReference type="InterPro" id="IPR016181">
    <property type="entry name" value="Acyl_CoA_acyltransferase"/>
</dbReference>